<protein>
    <recommendedName>
        <fullName evidence="3">Actin-like ATPase domain-containing protein</fullName>
    </recommendedName>
</protein>
<dbReference type="Proteomes" id="UP000623467">
    <property type="component" value="Unassembled WGS sequence"/>
</dbReference>
<evidence type="ECO:0008006" key="3">
    <source>
        <dbReference type="Google" id="ProtNLM"/>
    </source>
</evidence>
<dbReference type="InterPro" id="IPR043129">
    <property type="entry name" value="ATPase_NBD"/>
</dbReference>
<name>A0A8H7D4Q2_9AGAR</name>
<evidence type="ECO:0000313" key="2">
    <source>
        <dbReference type="Proteomes" id="UP000623467"/>
    </source>
</evidence>
<evidence type="ECO:0000313" key="1">
    <source>
        <dbReference type="EMBL" id="KAF7361375.1"/>
    </source>
</evidence>
<gene>
    <name evidence="1" type="ORF">MSAN_01170300</name>
</gene>
<dbReference type="OrthoDB" id="2963168at2759"/>
<organism evidence="1 2">
    <name type="scientific">Mycena sanguinolenta</name>
    <dbReference type="NCBI Taxonomy" id="230812"/>
    <lineage>
        <taxon>Eukaryota</taxon>
        <taxon>Fungi</taxon>
        <taxon>Dikarya</taxon>
        <taxon>Basidiomycota</taxon>
        <taxon>Agaricomycotina</taxon>
        <taxon>Agaricomycetes</taxon>
        <taxon>Agaricomycetidae</taxon>
        <taxon>Agaricales</taxon>
        <taxon>Marasmiineae</taxon>
        <taxon>Mycenaceae</taxon>
        <taxon>Mycena</taxon>
    </lineage>
</organism>
<dbReference type="Gene3D" id="3.30.420.40">
    <property type="match status" value="2"/>
</dbReference>
<dbReference type="SUPFAM" id="SSF53067">
    <property type="entry name" value="Actin-like ATPase domain"/>
    <property type="match status" value="2"/>
</dbReference>
<keyword evidence="2" id="KW-1185">Reference proteome</keyword>
<accession>A0A8H7D4Q2</accession>
<dbReference type="PANTHER" id="PTHR14187">
    <property type="entry name" value="ALPHA KINASE/ELONGATION FACTOR 2 KINASE"/>
    <property type="match status" value="1"/>
</dbReference>
<sequence>MAADNRRAPYSGPTRKLIISIDVGTTFTATSFCLLQPGNVPKFEEILRWPKQATPDAKVPSVLYYDKHGTARAFGAETDDEDTIMEAEENGWTRVEWWKLLLRPAHLPIIKDLVLPPLPHNVTVDKIFADHLRYIKDQAYISSTYGSGGDIWDVLSQTMYVILTTPNGWEGSQQNRMRQAAINAGLVDQDGGRRVRFVTEAEAAVLYAADSGSVEDWLVEDGHLILCDCGGGTVDITGYKINAVKPALKLEESSASRCYLAGAVFVTQAAKAFFRGELQTTLHRLVYREQNGTTKSVCNALLIISTEMLKKKFAEGDTACYVQVEGHKTIPNLGITRGRLKLTGAEMESFFQAPLKQIQEGLEIAFENGGRLADASFSHSKMKVILVGGLASSPYVFSKLVAWGKEFGISVSRPDGPTTKAVANGALAWHLDSSVGARIAKYHYGISIKVPFKPDNPEHSGRPTFTDLAGVKCISGGWSSIVKKAGDIPQLSLLSVNVKQNEKIEISKEFSSTFLVDMEANRTDFKYRTTVYAYRRLAPPPFLQFPGKQTLVPGYDVVCTVEGDLTNCYAATPYKTMNGVRFKEVEASTFLGETEITARLRWEEDGEDVYGPATIAYD</sequence>
<dbReference type="CDD" id="cd10170">
    <property type="entry name" value="ASKHA_NBD_HSP70"/>
    <property type="match status" value="1"/>
</dbReference>
<dbReference type="AlphaFoldDB" id="A0A8H7D4Q2"/>
<dbReference type="EMBL" id="JACAZH010000008">
    <property type="protein sequence ID" value="KAF7361375.1"/>
    <property type="molecule type" value="Genomic_DNA"/>
</dbReference>
<comment type="caution">
    <text evidence="1">The sequence shown here is derived from an EMBL/GenBank/DDBJ whole genome shotgun (WGS) entry which is preliminary data.</text>
</comment>
<proteinExistence type="predicted"/>
<dbReference type="Gene3D" id="3.90.640.10">
    <property type="entry name" value="Actin, Chain A, domain 4"/>
    <property type="match status" value="1"/>
</dbReference>
<dbReference type="PANTHER" id="PTHR14187:SF5">
    <property type="entry name" value="HEAT SHOCK 70 KDA PROTEIN 12A"/>
    <property type="match status" value="1"/>
</dbReference>
<reference evidence="1" key="1">
    <citation type="submission" date="2020-05" db="EMBL/GenBank/DDBJ databases">
        <title>Mycena genomes resolve the evolution of fungal bioluminescence.</title>
        <authorList>
            <person name="Tsai I.J."/>
        </authorList>
    </citation>
    <scope>NUCLEOTIDE SEQUENCE</scope>
    <source>
        <strain evidence="1">160909Yilan</strain>
    </source>
</reference>